<dbReference type="GO" id="GO:0048046">
    <property type="term" value="C:apoplast"/>
    <property type="evidence" value="ECO:0007669"/>
    <property type="project" value="UniProtKB-SubCell"/>
</dbReference>
<evidence type="ECO:0000313" key="5">
    <source>
        <dbReference type="Proteomes" id="UP001652660"/>
    </source>
</evidence>
<dbReference type="OrthoDB" id="1925209at2759"/>
<keyword evidence="5" id="KW-1185">Reference proteome</keyword>
<feature type="chain" id="PRO_5028508660" description="Dirigent protein" evidence="4">
    <location>
        <begin position="25"/>
        <end position="208"/>
    </location>
</feature>
<protein>
    <recommendedName>
        <fullName evidence="4">Dirigent protein</fullName>
    </recommendedName>
</protein>
<evidence type="ECO:0000256" key="1">
    <source>
        <dbReference type="ARBA" id="ARBA00010746"/>
    </source>
</evidence>
<dbReference type="Pfam" id="PF03018">
    <property type="entry name" value="Dirigent"/>
    <property type="match status" value="1"/>
</dbReference>
<gene>
    <name evidence="6" type="primary">LOC113689447</name>
</gene>
<comment type="function">
    <text evidence="4">Dirigent proteins impart stereoselectivity on the phenoxy radical-coupling reaction, yielding optically active lignans from two molecules of coniferyl alcohol in the biosynthesis of lignans, flavonolignans, and alkaloids and thus plays a central role in plant secondary metabolism.</text>
</comment>
<sequence>MAKSSAIASLQVLSVLLLASLGQSKTVFTNLTVYSHEHQSGDAQSVFPVAGLPNTTWGLHDFGTVFIADNTLTEDISESSDHLGYIQGIAAMTSRDNSTIHVLLTVLFTSGRYNGSTLELQGLNIYPFDVNEEYAIVGGTRQFRYATGYVALNVQSAKRKHRGPKLAVYIAVSAICSISSMTMRRTGCCLAAAENPVGGLDDVAAGGL</sequence>
<name>A0A6P6S9Z5_COFAR</name>
<evidence type="ECO:0000256" key="3">
    <source>
        <dbReference type="ARBA" id="ARBA00022525"/>
    </source>
</evidence>
<dbReference type="GeneID" id="113689447"/>
<dbReference type="RefSeq" id="XP_027063018.1">
    <property type="nucleotide sequence ID" value="XM_027207217.1"/>
</dbReference>
<feature type="signal peptide" evidence="4">
    <location>
        <begin position="1"/>
        <end position="24"/>
    </location>
</feature>
<reference evidence="5" key="1">
    <citation type="journal article" date="2025" name="Foods">
        <title>Unveiling the Microbial Signatures of Arabica Coffee Cherries: Insights into Ripeness Specific Diversity, Functional Traits, and Implications for Quality and Safety.</title>
        <authorList>
            <consortium name="RefSeq"/>
            <person name="Tenea G.N."/>
            <person name="Cifuentes V."/>
            <person name="Reyes P."/>
            <person name="Cevallos-Vallejos M."/>
        </authorList>
    </citation>
    <scope>NUCLEOTIDE SEQUENCE [LARGE SCALE GENOMIC DNA]</scope>
</reference>
<dbReference type="Proteomes" id="UP001652660">
    <property type="component" value="Chromosome 5c"/>
</dbReference>
<keyword evidence="4" id="KW-0732">Signal</keyword>
<keyword evidence="4" id="KW-0052">Apoplast</keyword>
<accession>A0A6P6S9Z5</accession>
<dbReference type="InterPro" id="IPR044859">
    <property type="entry name" value="Allene_oxi_cyc_Dirigent"/>
</dbReference>
<dbReference type="Gene3D" id="2.40.480.10">
    <property type="entry name" value="Allene oxide cyclase-like"/>
    <property type="match status" value="1"/>
</dbReference>
<evidence type="ECO:0000313" key="6">
    <source>
        <dbReference type="RefSeq" id="XP_027063018.1"/>
    </source>
</evidence>
<dbReference type="PANTHER" id="PTHR21495">
    <property type="entry name" value="NUCLEOPORIN-RELATED"/>
    <property type="match status" value="1"/>
</dbReference>
<dbReference type="InterPro" id="IPR004265">
    <property type="entry name" value="Dirigent"/>
</dbReference>
<proteinExistence type="inferred from homology"/>
<organism evidence="5 6">
    <name type="scientific">Coffea arabica</name>
    <name type="common">Arabian coffee</name>
    <dbReference type="NCBI Taxonomy" id="13443"/>
    <lineage>
        <taxon>Eukaryota</taxon>
        <taxon>Viridiplantae</taxon>
        <taxon>Streptophyta</taxon>
        <taxon>Embryophyta</taxon>
        <taxon>Tracheophyta</taxon>
        <taxon>Spermatophyta</taxon>
        <taxon>Magnoliopsida</taxon>
        <taxon>eudicotyledons</taxon>
        <taxon>Gunneridae</taxon>
        <taxon>Pentapetalae</taxon>
        <taxon>asterids</taxon>
        <taxon>lamiids</taxon>
        <taxon>Gentianales</taxon>
        <taxon>Rubiaceae</taxon>
        <taxon>Ixoroideae</taxon>
        <taxon>Gardenieae complex</taxon>
        <taxon>Bertiereae - Coffeeae clade</taxon>
        <taxon>Coffeeae</taxon>
        <taxon>Coffea</taxon>
    </lineage>
</organism>
<comment type="subunit">
    <text evidence="2 4">Homodimer.</text>
</comment>
<keyword evidence="3 4" id="KW-0964">Secreted</keyword>
<comment type="subcellular location">
    <subcellularLocation>
        <location evidence="4">Secreted</location>
        <location evidence="4">Extracellular space</location>
        <location evidence="4">Apoplast</location>
    </subcellularLocation>
</comment>
<dbReference type="AlphaFoldDB" id="A0A6P6S9Z5"/>
<comment type="similarity">
    <text evidence="1 4">Belongs to the plant dirigent protein family.</text>
</comment>
<evidence type="ECO:0000256" key="2">
    <source>
        <dbReference type="ARBA" id="ARBA00011738"/>
    </source>
</evidence>
<dbReference type="GO" id="GO:0009699">
    <property type="term" value="P:phenylpropanoid biosynthetic process"/>
    <property type="evidence" value="ECO:0007669"/>
    <property type="project" value="UniProtKB-ARBA"/>
</dbReference>
<evidence type="ECO:0000256" key="4">
    <source>
        <dbReference type="RuleBase" id="RU363099"/>
    </source>
</evidence>
<reference evidence="6" key="2">
    <citation type="submission" date="2025-08" db="UniProtKB">
        <authorList>
            <consortium name="RefSeq"/>
        </authorList>
    </citation>
    <scope>IDENTIFICATION</scope>
    <source>
        <tissue evidence="6">Leaves</tissue>
    </source>
</reference>